<dbReference type="EMBL" id="HBUE01214148">
    <property type="protein sequence ID" value="CAG6535963.1"/>
    <property type="molecule type" value="Transcribed_RNA"/>
</dbReference>
<dbReference type="EMBL" id="HBUE01320654">
    <property type="protein sequence ID" value="CAG6587945.1"/>
    <property type="molecule type" value="Transcribed_RNA"/>
</dbReference>
<dbReference type="EMBL" id="HBUE01214144">
    <property type="protein sequence ID" value="CAG6535955.1"/>
    <property type="molecule type" value="Transcribed_RNA"/>
</dbReference>
<protein>
    <submittedName>
        <fullName evidence="1">(northern house mosquito) hypothetical protein</fullName>
    </submittedName>
</protein>
<accession>A0A8D8CXF4</accession>
<dbReference type="EMBL" id="HBUE01214147">
    <property type="protein sequence ID" value="CAG6535959.1"/>
    <property type="molecule type" value="Transcribed_RNA"/>
</dbReference>
<evidence type="ECO:0000313" key="1">
    <source>
        <dbReference type="EMBL" id="CAG6499192.1"/>
    </source>
</evidence>
<name>A0A8D8CXF4_CULPI</name>
<dbReference type="EMBL" id="HBUE01137138">
    <property type="protein sequence ID" value="CAG6499188.1"/>
    <property type="molecule type" value="Transcribed_RNA"/>
</dbReference>
<dbReference type="EMBL" id="HBUE01320658">
    <property type="protein sequence ID" value="CAG6587951.1"/>
    <property type="molecule type" value="Transcribed_RNA"/>
</dbReference>
<dbReference type="EMBL" id="HBUE01320657">
    <property type="protein sequence ID" value="CAG6587947.1"/>
    <property type="molecule type" value="Transcribed_RNA"/>
</dbReference>
<sequence length="100" mass="11609">MRCSTSKACACACWRCCAPSRPRTRSRMSKIGLVAPFPPRSTSGPWARRATLSTNPKRRNRCFRLTVCTPCCKRRCCSTRSTVRFRCSWSRCWSTFRRTF</sequence>
<organism evidence="1">
    <name type="scientific">Culex pipiens</name>
    <name type="common">House mosquito</name>
    <dbReference type="NCBI Taxonomy" id="7175"/>
    <lineage>
        <taxon>Eukaryota</taxon>
        <taxon>Metazoa</taxon>
        <taxon>Ecdysozoa</taxon>
        <taxon>Arthropoda</taxon>
        <taxon>Hexapoda</taxon>
        <taxon>Insecta</taxon>
        <taxon>Pterygota</taxon>
        <taxon>Neoptera</taxon>
        <taxon>Endopterygota</taxon>
        <taxon>Diptera</taxon>
        <taxon>Nematocera</taxon>
        <taxon>Culicoidea</taxon>
        <taxon>Culicidae</taxon>
        <taxon>Culicinae</taxon>
        <taxon>Culicini</taxon>
        <taxon>Culex</taxon>
        <taxon>Culex</taxon>
    </lineage>
</organism>
<dbReference type="EMBL" id="HBUE01214145">
    <property type="protein sequence ID" value="CAG6535957.1"/>
    <property type="molecule type" value="Transcribed_RNA"/>
</dbReference>
<dbReference type="EMBL" id="HBUE01137140">
    <property type="protein sequence ID" value="CAG6499192.1"/>
    <property type="molecule type" value="Transcribed_RNA"/>
</dbReference>
<dbReference type="EMBL" id="HBUE01320652">
    <property type="protein sequence ID" value="CAG6587941.1"/>
    <property type="molecule type" value="Transcribed_RNA"/>
</dbReference>
<dbReference type="AlphaFoldDB" id="A0A8D8CXF4"/>
<proteinExistence type="predicted"/>
<dbReference type="EMBL" id="HBUE01320653">
    <property type="protein sequence ID" value="CAG6587943.1"/>
    <property type="molecule type" value="Transcribed_RNA"/>
</dbReference>
<reference evidence="1" key="1">
    <citation type="submission" date="2021-05" db="EMBL/GenBank/DDBJ databases">
        <authorList>
            <person name="Alioto T."/>
            <person name="Alioto T."/>
            <person name="Gomez Garrido J."/>
        </authorList>
    </citation>
    <scope>NUCLEOTIDE SEQUENCE</scope>
</reference>
<dbReference type="EMBL" id="HBUE01214143">
    <property type="protein sequence ID" value="CAG6535953.1"/>
    <property type="molecule type" value="Transcribed_RNA"/>
</dbReference>